<dbReference type="Proteomes" id="UP001642540">
    <property type="component" value="Unassembled WGS sequence"/>
</dbReference>
<evidence type="ECO:0000259" key="7">
    <source>
        <dbReference type="Pfam" id="PF05645"/>
    </source>
</evidence>
<evidence type="ECO:0000313" key="11">
    <source>
        <dbReference type="Proteomes" id="UP001642540"/>
    </source>
</evidence>
<dbReference type="InterPro" id="IPR055207">
    <property type="entry name" value="POLR3C_WHD"/>
</dbReference>
<dbReference type="Gene3D" id="1.10.10.10">
    <property type="entry name" value="Winged helix-like DNA-binding domain superfamily/Winged helix DNA-binding domain"/>
    <property type="match status" value="4"/>
</dbReference>
<keyword evidence="11" id="KW-1185">Reference proteome</keyword>
<feature type="domain" description="RNA polymerase III Rpc82 C -terminal" evidence="7">
    <location>
        <begin position="200"/>
        <end position="330"/>
    </location>
</feature>
<comment type="subunit">
    <text evidence="6">Component of the RNA polymerase III (Pol III) complex consisting of 17 subunits.</text>
</comment>
<dbReference type="InterPro" id="IPR013197">
    <property type="entry name" value="RNA_pol_III_RPC82-rel_HTH"/>
</dbReference>
<dbReference type="PANTHER" id="PTHR12949:SF0">
    <property type="entry name" value="DNA-DIRECTED RNA POLYMERASE III SUBUNIT RPC3"/>
    <property type="match status" value="1"/>
</dbReference>
<keyword evidence="3 6" id="KW-0240">DNA-directed RNA polymerase</keyword>
<feature type="domain" description="RNA polymerase III subunit RPC82-related helix-turn-helix" evidence="8">
    <location>
        <begin position="8"/>
        <end position="64"/>
    </location>
</feature>
<dbReference type="Pfam" id="PF05645">
    <property type="entry name" value="RNA_pol_Rpc82"/>
    <property type="match status" value="1"/>
</dbReference>
<dbReference type="Pfam" id="PF08221">
    <property type="entry name" value="HTH_9"/>
    <property type="match status" value="1"/>
</dbReference>
<sequence length="539" mass="61778">MSRAETSLARHIFAENFSGIVAQVADFLMSNGPKTMLMIGRGCKLPVPKVQGALRILLQHHFVTMLPSDIPIYRMNNVAVLNLLRYPKYLQLVGQKLGVDAQVLVEQIIKSGELPVSKLLFICGAEILESNPDHSDDLINQQISSLYVTVKLLAEFQFIIQNVNLGKEEEPISEAEKEGKPPTVDLSLFVVPNIDMKELITQVKAQAKGDVSSFPDSDVYFKVNLKKFQEALRNQLVLKSLERKYKPMVDPKLFEIIVDLGFAKHPWEKESIPVSVNEVADVIRKALGDSPIIKYIDEHFDILEQDPLRIFTKLGTNYGGQFVFSMKEVFTHIMWSTIERIVTDRHGYHAARIFRLIKENKFVEQERIQELGMIPAKEAKHLTYKLVNDRFVVVKEVRKSYSVGGIPGKIAFLFHVDLNQVVLALMESSYKSMVNCKIRQKKEWLKNSQLLRKEDRINRILAKMQSQQCTEEQMNEIQDLITPPERAVLMRHEAKTTTLMSGVMHLDETIFIIQMYLFYNQKKPPPKSGRSRQKQNVVE</sequence>
<dbReference type="EMBL" id="CAXLJM020000068">
    <property type="protein sequence ID" value="CAL8123287.1"/>
    <property type="molecule type" value="Genomic_DNA"/>
</dbReference>
<evidence type="ECO:0000259" key="9">
    <source>
        <dbReference type="Pfam" id="PF22536"/>
    </source>
</evidence>
<evidence type="ECO:0000256" key="6">
    <source>
        <dbReference type="RuleBase" id="RU367076"/>
    </source>
</evidence>
<protein>
    <recommendedName>
        <fullName evidence="6">DNA-directed RNA polymerase III subunit RPC3</fullName>
        <shortName evidence="6">RNA polymerase III subunit C3</shortName>
    </recommendedName>
</protein>
<accession>A0ABP1RC99</accession>
<proteinExistence type="inferred from homology"/>
<gene>
    <name evidence="10" type="ORF">ODALV1_LOCUS20153</name>
</gene>
<dbReference type="PANTHER" id="PTHR12949">
    <property type="entry name" value="RNA POLYMERASE III DNA DIRECTED -RELATED"/>
    <property type="match status" value="1"/>
</dbReference>
<dbReference type="Gene3D" id="6.10.140.1450">
    <property type="match status" value="1"/>
</dbReference>
<dbReference type="InterPro" id="IPR036388">
    <property type="entry name" value="WH-like_DNA-bd_sf"/>
</dbReference>
<name>A0ABP1RC99_9HEXA</name>
<dbReference type="Pfam" id="PF20912">
    <property type="entry name" value="RPC3_helical"/>
    <property type="match status" value="1"/>
</dbReference>
<comment type="caution">
    <text evidence="10">The sequence shown here is derived from an EMBL/GenBank/DDBJ whole genome shotgun (WGS) entry which is preliminary data.</text>
</comment>
<evidence type="ECO:0000256" key="2">
    <source>
        <dbReference type="ARBA" id="ARBA00007206"/>
    </source>
</evidence>
<dbReference type="InterPro" id="IPR039748">
    <property type="entry name" value="RPC3"/>
</dbReference>
<keyword evidence="5 6" id="KW-0539">Nucleus</keyword>
<evidence type="ECO:0000256" key="1">
    <source>
        <dbReference type="ARBA" id="ARBA00004123"/>
    </source>
</evidence>
<evidence type="ECO:0000256" key="3">
    <source>
        <dbReference type="ARBA" id="ARBA00022478"/>
    </source>
</evidence>
<feature type="domain" description="DNA-directed RNA polymerase III subunit RPC3 winged-helix" evidence="9">
    <location>
        <begin position="338"/>
        <end position="416"/>
    </location>
</feature>
<evidence type="ECO:0000256" key="5">
    <source>
        <dbReference type="ARBA" id="ARBA00023242"/>
    </source>
</evidence>
<comment type="similarity">
    <text evidence="2 6">Belongs to the eukaryotic RPC3/POLR3C RNA polymerase subunit family.</text>
</comment>
<dbReference type="InterPro" id="IPR008806">
    <property type="entry name" value="RNA_pol_III_Rpc82_C"/>
</dbReference>
<evidence type="ECO:0000256" key="4">
    <source>
        <dbReference type="ARBA" id="ARBA00023163"/>
    </source>
</evidence>
<organism evidence="10 11">
    <name type="scientific">Orchesella dallaii</name>
    <dbReference type="NCBI Taxonomy" id="48710"/>
    <lineage>
        <taxon>Eukaryota</taxon>
        <taxon>Metazoa</taxon>
        <taxon>Ecdysozoa</taxon>
        <taxon>Arthropoda</taxon>
        <taxon>Hexapoda</taxon>
        <taxon>Collembola</taxon>
        <taxon>Entomobryomorpha</taxon>
        <taxon>Entomobryoidea</taxon>
        <taxon>Orchesellidae</taxon>
        <taxon>Orchesellinae</taxon>
        <taxon>Orchesella</taxon>
    </lineage>
</organism>
<reference evidence="10 11" key="1">
    <citation type="submission" date="2024-08" db="EMBL/GenBank/DDBJ databases">
        <authorList>
            <person name="Cucini C."/>
            <person name="Frati F."/>
        </authorList>
    </citation>
    <scope>NUCLEOTIDE SEQUENCE [LARGE SCALE GENOMIC DNA]</scope>
</reference>
<dbReference type="Pfam" id="PF22536">
    <property type="entry name" value="WHD_POLR3C"/>
    <property type="match status" value="1"/>
</dbReference>
<evidence type="ECO:0000259" key="8">
    <source>
        <dbReference type="Pfam" id="PF08221"/>
    </source>
</evidence>
<comment type="function">
    <text evidence="6">DNA-dependent RNA polymerase catalyzes the transcription of DNA into RNA using the four ribonucleoside triphosphates as substrates. Specific core component of RNA polymerase III which synthesizes small RNAs, such as 5S rRNA and tRNAs.</text>
</comment>
<comment type="subcellular location">
    <subcellularLocation>
        <location evidence="1 6">Nucleus</location>
    </subcellularLocation>
</comment>
<keyword evidence="4 6" id="KW-0804">Transcription</keyword>
<evidence type="ECO:0000313" key="10">
    <source>
        <dbReference type="EMBL" id="CAL8123287.1"/>
    </source>
</evidence>